<dbReference type="Gene3D" id="1.10.1660.10">
    <property type="match status" value="1"/>
</dbReference>
<sequence>MKTVVIAATGTVVGTAQPLSADDLARACGAEVEWVARLVEVGIVEASGSQPADWCFYSADLQRALEARRLERDFGAGLDAAALILDLSREVRQLRAQLRALSASGR</sequence>
<dbReference type="EMBL" id="NEVT01000002">
    <property type="protein sequence ID" value="OZI82494.1"/>
    <property type="molecule type" value="Genomic_DNA"/>
</dbReference>
<evidence type="ECO:0000313" key="1">
    <source>
        <dbReference type="EMBL" id="OZI82494.1"/>
    </source>
</evidence>
<comment type="caution">
    <text evidence="1">The sequence shown here is derived from an EMBL/GenBank/DDBJ whole genome shotgun (WGS) entry which is preliminary data.</text>
</comment>
<name>A0A261W7Z9_9BORD</name>
<dbReference type="Proteomes" id="UP000215633">
    <property type="component" value="Unassembled WGS sequence"/>
</dbReference>
<keyword evidence="2" id="KW-1185">Reference proteome</keyword>
<accession>A0A261W7Z9</accession>
<evidence type="ECO:0000313" key="2">
    <source>
        <dbReference type="Proteomes" id="UP000215633"/>
    </source>
</evidence>
<protein>
    <submittedName>
        <fullName evidence="1">MerR family transcriptional regulator</fullName>
    </submittedName>
</protein>
<reference evidence="2" key="1">
    <citation type="submission" date="2017-05" db="EMBL/GenBank/DDBJ databases">
        <title>Complete and WGS of Bordetella genogroups.</title>
        <authorList>
            <person name="Spilker T."/>
            <person name="Lipuma J."/>
        </authorList>
    </citation>
    <scope>NUCLEOTIDE SEQUENCE [LARGE SCALE GENOMIC DNA]</scope>
    <source>
        <strain evidence="2">AU8256</strain>
    </source>
</reference>
<organism evidence="1 2">
    <name type="scientific">Bordetella genomosp. 2</name>
    <dbReference type="NCBI Taxonomy" id="1983456"/>
    <lineage>
        <taxon>Bacteria</taxon>
        <taxon>Pseudomonadati</taxon>
        <taxon>Pseudomonadota</taxon>
        <taxon>Betaproteobacteria</taxon>
        <taxon>Burkholderiales</taxon>
        <taxon>Alcaligenaceae</taxon>
        <taxon>Bordetella</taxon>
    </lineage>
</organism>
<dbReference type="AlphaFoldDB" id="A0A261W7Z9"/>
<gene>
    <name evidence="1" type="ORF">CAL24_01025</name>
</gene>
<proteinExistence type="predicted"/>
<dbReference type="RefSeq" id="WP_028353672.1">
    <property type="nucleotide sequence ID" value="NZ_NEVT01000002.1"/>
</dbReference>
<dbReference type="Pfam" id="PF13591">
    <property type="entry name" value="MerR_2"/>
    <property type="match status" value="1"/>
</dbReference>